<reference evidence="2" key="1">
    <citation type="journal article" date="2019" name="Int. J. Syst. Evol. Microbiol.">
        <title>The Global Catalogue of Microorganisms (GCM) 10K type strain sequencing project: providing services to taxonomists for standard genome sequencing and annotation.</title>
        <authorList>
            <consortium name="The Broad Institute Genomics Platform"/>
            <consortium name="The Broad Institute Genome Sequencing Center for Infectious Disease"/>
            <person name="Wu L."/>
            <person name="Ma J."/>
        </authorList>
    </citation>
    <scope>NUCLEOTIDE SEQUENCE [LARGE SCALE GENOMIC DNA]</scope>
    <source>
        <strain evidence="2">JCM 3272</strain>
    </source>
</reference>
<evidence type="ECO:0000313" key="1">
    <source>
        <dbReference type="EMBL" id="GAA2339365.1"/>
    </source>
</evidence>
<dbReference type="EMBL" id="BAAARV010000019">
    <property type="protein sequence ID" value="GAA2339365.1"/>
    <property type="molecule type" value="Genomic_DNA"/>
</dbReference>
<dbReference type="Proteomes" id="UP001501444">
    <property type="component" value="Unassembled WGS sequence"/>
</dbReference>
<keyword evidence="2" id="KW-1185">Reference proteome</keyword>
<gene>
    <name evidence="1" type="ORF">GCM10010170_021400</name>
</gene>
<evidence type="ECO:0000313" key="2">
    <source>
        <dbReference type="Proteomes" id="UP001501444"/>
    </source>
</evidence>
<dbReference type="RefSeq" id="WP_344612143.1">
    <property type="nucleotide sequence ID" value="NZ_BAAARV010000019.1"/>
</dbReference>
<organism evidence="1 2">
    <name type="scientific">Dactylosporangium salmoneum</name>
    <dbReference type="NCBI Taxonomy" id="53361"/>
    <lineage>
        <taxon>Bacteria</taxon>
        <taxon>Bacillati</taxon>
        <taxon>Actinomycetota</taxon>
        <taxon>Actinomycetes</taxon>
        <taxon>Micromonosporales</taxon>
        <taxon>Micromonosporaceae</taxon>
        <taxon>Dactylosporangium</taxon>
    </lineage>
</organism>
<proteinExistence type="predicted"/>
<name>A0ABP5SYK1_9ACTN</name>
<protein>
    <submittedName>
        <fullName evidence="1">Uncharacterized protein</fullName>
    </submittedName>
</protein>
<accession>A0ABP5SYK1</accession>
<sequence length="110" mass="11653">MWDSGLNLAKQANSPSPELRQYAADKALARIVDVIFTYQQTGVVTRGAPATNARVTGISPADTPTQVAIADCGDSTNWTKHKKATGELIQDDPRGRRNITALVGAGSNSD</sequence>
<comment type="caution">
    <text evidence="1">The sequence shown here is derived from an EMBL/GenBank/DDBJ whole genome shotgun (WGS) entry which is preliminary data.</text>
</comment>